<comment type="caution">
    <text evidence="2">The sequence shown here is derived from an EMBL/GenBank/DDBJ whole genome shotgun (WGS) entry which is preliminary data.</text>
</comment>
<keyword evidence="3" id="KW-1185">Reference proteome</keyword>
<proteinExistence type="predicted"/>
<reference evidence="2" key="1">
    <citation type="submission" date="2023-10" db="EMBL/GenBank/DDBJ databases">
        <authorList>
            <person name="Chen Y."/>
            <person name="Shah S."/>
            <person name="Dougan E. K."/>
            <person name="Thang M."/>
            <person name="Chan C."/>
        </authorList>
    </citation>
    <scope>NUCLEOTIDE SEQUENCE [LARGE SCALE GENOMIC DNA]</scope>
</reference>
<sequence length="109" mass="12504">MVCLFKTPEIKEVMAQSATQWDDDRVETTPGQKNKQEFPSRPPGLDRKYTWVLTRAMGARESEKKEAGEQEGAEICKSLMQIPVYRARSDRRSVQTAFGYTDRGKDLDM</sequence>
<evidence type="ECO:0000256" key="1">
    <source>
        <dbReference type="SAM" id="MobiDB-lite"/>
    </source>
</evidence>
<feature type="compositionally biased region" description="Basic and acidic residues" evidence="1">
    <location>
        <begin position="34"/>
        <end position="46"/>
    </location>
</feature>
<evidence type="ECO:0000313" key="3">
    <source>
        <dbReference type="Proteomes" id="UP001189429"/>
    </source>
</evidence>
<dbReference type="EMBL" id="CAUYUJ010019460">
    <property type="protein sequence ID" value="CAK0891330.1"/>
    <property type="molecule type" value="Genomic_DNA"/>
</dbReference>
<name>A0ABN9X0U2_9DINO</name>
<gene>
    <name evidence="2" type="ORF">PCOR1329_LOCUS71309</name>
</gene>
<organism evidence="2 3">
    <name type="scientific">Prorocentrum cordatum</name>
    <dbReference type="NCBI Taxonomy" id="2364126"/>
    <lineage>
        <taxon>Eukaryota</taxon>
        <taxon>Sar</taxon>
        <taxon>Alveolata</taxon>
        <taxon>Dinophyceae</taxon>
        <taxon>Prorocentrales</taxon>
        <taxon>Prorocentraceae</taxon>
        <taxon>Prorocentrum</taxon>
    </lineage>
</organism>
<feature type="region of interest" description="Disordered" evidence="1">
    <location>
        <begin position="15"/>
        <end position="46"/>
    </location>
</feature>
<evidence type="ECO:0000313" key="2">
    <source>
        <dbReference type="EMBL" id="CAK0891330.1"/>
    </source>
</evidence>
<protein>
    <submittedName>
        <fullName evidence="2">Uncharacterized protein</fullName>
    </submittedName>
</protein>
<accession>A0ABN9X0U2</accession>
<dbReference type="Proteomes" id="UP001189429">
    <property type="component" value="Unassembled WGS sequence"/>
</dbReference>